<dbReference type="AlphaFoldDB" id="A0A9W7SJD2"/>
<feature type="compositionally biased region" description="Polar residues" evidence="1">
    <location>
        <begin position="100"/>
        <end position="109"/>
    </location>
</feature>
<dbReference type="OrthoDB" id="3648099at2759"/>
<gene>
    <name evidence="2" type="ORF">Tdes44962_MAKER00945</name>
</gene>
<dbReference type="Proteomes" id="UP001138500">
    <property type="component" value="Unassembled WGS sequence"/>
</dbReference>
<evidence type="ECO:0000313" key="2">
    <source>
        <dbReference type="EMBL" id="KAH9815697.1"/>
    </source>
</evidence>
<reference evidence="2 3" key="2">
    <citation type="journal article" date="2021" name="Curr. Genet.">
        <title>Genetic response to nitrogen starvation in the aggressive Eucalyptus foliar pathogen Teratosphaeria destructans.</title>
        <authorList>
            <person name="Havenga M."/>
            <person name="Wingfield B.D."/>
            <person name="Wingfield M.J."/>
            <person name="Dreyer L.L."/>
            <person name="Roets F."/>
            <person name="Aylward J."/>
        </authorList>
    </citation>
    <scope>NUCLEOTIDE SEQUENCE [LARGE SCALE GENOMIC DNA]</scope>
    <source>
        <strain evidence="2">CMW44962</strain>
    </source>
</reference>
<feature type="region of interest" description="Disordered" evidence="1">
    <location>
        <begin position="26"/>
        <end position="220"/>
    </location>
</feature>
<feature type="compositionally biased region" description="Polar residues" evidence="1">
    <location>
        <begin position="201"/>
        <end position="220"/>
    </location>
</feature>
<feature type="compositionally biased region" description="Basic and acidic residues" evidence="1">
    <location>
        <begin position="167"/>
        <end position="177"/>
    </location>
</feature>
<accession>A0A9W7SJD2</accession>
<sequence length="541" mass="60274">MDPQDAFAVARGIFDHELASLIYSSTSTSSPTTNLQRIAATSPPSPPQANVVIPHKRSASSPSSEYGMHKRPKVKVASDLATPSSGAPYTPPLDMELESRSVSPSSALTKNLPEKTANGRDLLTGSKGQDGEDGHSLHVHPSRRVLLDRPHGSKSRSAHSSSSPAEHPADSSEMDAHKRSRTPRIDCAPRQSPTPRIDSAPGQSRASFKPNSSKTWTTQRNAVRRQWDVRKSDMAYEDLLRLRRNEKAENVDRYVPDHFNTEAALREPKPARAFPFTLPWNKVIADVAQMQNDMRPFHFALEERAAKTRKDRAPCRALTTGLLRKSRSVSREAARVFYSHNTFWFPWPTTAWMQLESFLATIGPLHTSHLRKLRVHAPLWHRGPQEDYAEGAILDLTSPASRFAVMKPPARDRLLAAIRSSVRHLCPNPGPNPSTALAQLTLDLEHGPMADLWAGRCPSETSLITVSQAEEYIARQRHGVELLRTLSRGMTERPSLHVYYTTGKPHNLEIRGLREHLPALRAEAAKYGWDVDGTLRQKRGS</sequence>
<protein>
    <submittedName>
        <fullName evidence="2">Uncharacterized protein</fullName>
    </submittedName>
</protein>
<dbReference type="EMBL" id="RIBY02002422">
    <property type="protein sequence ID" value="KAH9815697.1"/>
    <property type="molecule type" value="Genomic_DNA"/>
</dbReference>
<name>A0A9W7SJD2_9PEZI</name>
<organism evidence="2 3">
    <name type="scientific">Teratosphaeria destructans</name>
    <dbReference type="NCBI Taxonomy" id="418781"/>
    <lineage>
        <taxon>Eukaryota</taxon>
        <taxon>Fungi</taxon>
        <taxon>Dikarya</taxon>
        <taxon>Ascomycota</taxon>
        <taxon>Pezizomycotina</taxon>
        <taxon>Dothideomycetes</taxon>
        <taxon>Dothideomycetidae</taxon>
        <taxon>Mycosphaerellales</taxon>
        <taxon>Teratosphaeriaceae</taxon>
        <taxon>Teratosphaeria</taxon>
    </lineage>
</organism>
<keyword evidence="3" id="KW-1185">Reference proteome</keyword>
<proteinExistence type="predicted"/>
<evidence type="ECO:0000256" key="1">
    <source>
        <dbReference type="SAM" id="MobiDB-lite"/>
    </source>
</evidence>
<evidence type="ECO:0000313" key="3">
    <source>
        <dbReference type="Proteomes" id="UP001138500"/>
    </source>
</evidence>
<reference evidence="2 3" key="1">
    <citation type="journal article" date="2018" name="IMA Fungus">
        <title>IMA Genome-F 10: Nine draft genome sequences of Claviceps purpurea s.lat., including C. arundinis, C. humidiphila, and C. cf. spartinae, pseudomolecules for the pitch canker pathogen Fusarium circinatum, draft genome of Davidsoniella eucalypti, Grosmannia galeiformis, Quambalaria eucalypti, and Teratosphaeria destructans.</title>
        <authorList>
            <person name="Wingfield B.D."/>
            <person name="Liu M."/>
            <person name="Nguyen H.D."/>
            <person name="Lane F.A."/>
            <person name="Morgan S.W."/>
            <person name="De Vos L."/>
            <person name="Wilken P.M."/>
            <person name="Duong T.A."/>
            <person name="Aylward J."/>
            <person name="Coetzee M.P."/>
            <person name="Dadej K."/>
            <person name="De Beer Z.W."/>
            <person name="Findlay W."/>
            <person name="Havenga M."/>
            <person name="Kolarik M."/>
            <person name="Menzies J.G."/>
            <person name="Naidoo K."/>
            <person name="Pochopski O."/>
            <person name="Shoukouhi P."/>
            <person name="Santana Q.C."/>
            <person name="Seifert K.A."/>
            <person name="Soal N."/>
            <person name="Steenkamp E.T."/>
            <person name="Tatham C.T."/>
            <person name="van der Nest M.A."/>
            <person name="Wingfield M.J."/>
        </authorList>
    </citation>
    <scope>NUCLEOTIDE SEQUENCE [LARGE SCALE GENOMIC DNA]</scope>
    <source>
        <strain evidence="2">CMW44962</strain>
    </source>
</reference>
<comment type="caution">
    <text evidence="2">The sequence shown here is derived from an EMBL/GenBank/DDBJ whole genome shotgun (WGS) entry which is preliminary data.</text>
</comment>